<protein>
    <submittedName>
        <fullName evidence="1">Uncharacterized protein</fullName>
    </submittedName>
</protein>
<dbReference type="Proteomes" id="UP000299102">
    <property type="component" value="Unassembled WGS sequence"/>
</dbReference>
<keyword evidence="2" id="KW-1185">Reference proteome</keyword>
<organism evidence="1 2">
    <name type="scientific">Eumeta variegata</name>
    <name type="common">Bagworm moth</name>
    <name type="synonym">Eumeta japonica</name>
    <dbReference type="NCBI Taxonomy" id="151549"/>
    <lineage>
        <taxon>Eukaryota</taxon>
        <taxon>Metazoa</taxon>
        <taxon>Ecdysozoa</taxon>
        <taxon>Arthropoda</taxon>
        <taxon>Hexapoda</taxon>
        <taxon>Insecta</taxon>
        <taxon>Pterygota</taxon>
        <taxon>Neoptera</taxon>
        <taxon>Endopterygota</taxon>
        <taxon>Lepidoptera</taxon>
        <taxon>Glossata</taxon>
        <taxon>Ditrysia</taxon>
        <taxon>Tineoidea</taxon>
        <taxon>Psychidae</taxon>
        <taxon>Oiketicinae</taxon>
        <taxon>Eumeta</taxon>
    </lineage>
</organism>
<dbReference type="AlphaFoldDB" id="A0A4C1XKI1"/>
<proteinExistence type="predicted"/>
<evidence type="ECO:0000313" key="2">
    <source>
        <dbReference type="Proteomes" id="UP000299102"/>
    </source>
</evidence>
<evidence type="ECO:0000313" key="1">
    <source>
        <dbReference type="EMBL" id="GBP63024.1"/>
    </source>
</evidence>
<accession>A0A4C1XKI1</accession>
<comment type="caution">
    <text evidence="1">The sequence shown here is derived from an EMBL/GenBank/DDBJ whole genome shotgun (WGS) entry which is preliminary data.</text>
</comment>
<sequence>MLARDPDQIVGPPGGRPSYAVTSSSWSSLGNLSSRAVIGSTMSDVESWRTQDYVKNTNPEIASLTMSMASAKPLDYVRLDIEKKDCPSIFVMQASSMRNCSRSDLLSRANAKIYKSNTESVYSENADSQIHQDVRSVRNNRQMRTQPCHEWNGILGLRDVTDKKNSKK</sequence>
<name>A0A4C1XKI1_EUMVA</name>
<reference evidence="1 2" key="1">
    <citation type="journal article" date="2019" name="Commun. Biol.">
        <title>The bagworm genome reveals a unique fibroin gene that provides high tensile strength.</title>
        <authorList>
            <person name="Kono N."/>
            <person name="Nakamura H."/>
            <person name="Ohtoshi R."/>
            <person name="Tomita M."/>
            <person name="Numata K."/>
            <person name="Arakawa K."/>
        </authorList>
    </citation>
    <scope>NUCLEOTIDE SEQUENCE [LARGE SCALE GENOMIC DNA]</scope>
</reference>
<dbReference type="EMBL" id="BGZK01000856">
    <property type="protein sequence ID" value="GBP63024.1"/>
    <property type="molecule type" value="Genomic_DNA"/>
</dbReference>
<gene>
    <name evidence="1" type="ORF">EVAR_43773_1</name>
</gene>